<dbReference type="PANTHER" id="PTHR10357">
    <property type="entry name" value="ALPHA-AMYLASE FAMILY MEMBER"/>
    <property type="match status" value="1"/>
</dbReference>
<evidence type="ECO:0000259" key="7">
    <source>
        <dbReference type="PROSITE" id="PS51272"/>
    </source>
</evidence>
<dbReference type="InterPro" id="IPR013783">
    <property type="entry name" value="Ig-like_fold"/>
</dbReference>
<dbReference type="RefSeq" id="WP_051588111.1">
    <property type="nucleotide sequence ID" value="NZ_KK082312.1"/>
</dbReference>
<dbReference type="InterPro" id="IPR014756">
    <property type="entry name" value="Ig_E-set"/>
</dbReference>
<comment type="cofactor">
    <cofactor evidence="1">
        <name>Ca(2+)</name>
        <dbReference type="ChEBI" id="CHEBI:29108"/>
    </cofactor>
</comment>
<dbReference type="GO" id="GO:0046872">
    <property type="term" value="F:metal ion binding"/>
    <property type="evidence" value="ECO:0007669"/>
    <property type="project" value="UniProtKB-KW"/>
</dbReference>
<dbReference type="InterPro" id="IPR006047">
    <property type="entry name" value="GH13_cat_dom"/>
</dbReference>
<dbReference type="CDD" id="cd12962">
    <property type="entry name" value="X25_BaPul_like"/>
    <property type="match status" value="1"/>
</dbReference>
<dbReference type="SMART" id="SM00632">
    <property type="entry name" value="Aamy_C"/>
    <property type="match status" value="1"/>
</dbReference>
<name>A0A9W5S247_9BACL</name>
<dbReference type="SUPFAM" id="SSF81296">
    <property type="entry name" value="E set domains"/>
    <property type="match status" value="1"/>
</dbReference>
<keyword evidence="9" id="KW-1185">Reference proteome</keyword>
<feature type="chain" id="PRO_5040784854" evidence="6">
    <location>
        <begin position="24"/>
        <end position="1891"/>
    </location>
</feature>
<dbReference type="CDD" id="cd11338">
    <property type="entry name" value="AmyAc_CMD"/>
    <property type="match status" value="1"/>
</dbReference>
<dbReference type="Pfam" id="PF22058">
    <property type="entry name" value="X25_BaPul_like"/>
    <property type="match status" value="2"/>
</dbReference>
<dbReference type="SUPFAM" id="SSF49265">
    <property type="entry name" value="Fibronectin type III"/>
    <property type="match status" value="2"/>
</dbReference>
<dbReference type="EMBL" id="JFHU01000057">
    <property type="protein sequence ID" value="EXX90621.1"/>
    <property type="molecule type" value="Genomic_DNA"/>
</dbReference>
<dbReference type="Proteomes" id="UP000053750">
    <property type="component" value="Unassembled WGS sequence"/>
</dbReference>
<evidence type="ECO:0000256" key="3">
    <source>
        <dbReference type="ARBA" id="ARBA00022801"/>
    </source>
</evidence>
<keyword evidence="3" id="KW-0378">Hydrolase</keyword>
<accession>A0A9W5S247</accession>
<dbReference type="SMART" id="SM00642">
    <property type="entry name" value="Aamy"/>
    <property type="match status" value="1"/>
</dbReference>
<dbReference type="GO" id="GO:0005975">
    <property type="term" value="P:carbohydrate metabolic process"/>
    <property type="evidence" value="ECO:0007669"/>
    <property type="project" value="InterPro"/>
</dbReference>
<feature type="region of interest" description="Disordered" evidence="5">
    <location>
        <begin position="1578"/>
        <end position="1617"/>
    </location>
</feature>
<dbReference type="PANTHER" id="PTHR10357:SF210">
    <property type="entry name" value="MALTODEXTRIN GLUCOSIDASE"/>
    <property type="match status" value="1"/>
</dbReference>
<keyword evidence="4" id="KW-0326">Glycosidase</keyword>
<keyword evidence="2" id="KW-0479">Metal-binding</keyword>
<feature type="domain" description="SLH" evidence="7">
    <location>
        <begin position="1806"/>
        <end position="1869"/>
    </location>
</feature>
<dbReference type="InterPro" id="IPR054409">
    <property type="entry name" value="X25_BaPul-like"/>
</dbReference>
<reference evidence="8 9" key="1">
    <citation type="submission" date="2014-02" db="EMBL/GenBank/DDBJ databases">
        <title>Genome sequence of Paenibacillus darwinianus reveals adaptive mechanisms for survival in Antarctic soils.</title>
        <authorList>
            <person name="Dsouza M."/>
            <person name="Taylor M.W."/>
            <person name="Turner S.J."/>
            <person name="Aislabie J."/>
        </authorList>
    </citation>
    <scope>NUCLEOTIDE SEQUENCE [LARGE SCALE GENOMIC DNA]</scope>
    <source>
        <strain evidence="8 9">CE1</strain>
    </source>
</reference>
<dbReference type="Pfam" id="PF00128">
    <property type="entry name" value="Alpha-amylase"/>
    <property type="match status" value="2"/>
</dbReference>
<feature type="compositionally biased region" description="Low complexity" evidence="5">
    <location>
        <begin position="1581"/>
        <end position="1614"/>
    </location>
</feature>
<evidence type="ECO:0000256" key="2">
    <source>
        <dbReference type="ARBA" id="ARBA00022723"/>
    </source>
</evidence>
<dbReference type="InterPro" id="IPR031319">
    <property type="entry name" value="A-amylase_C"/>
</dbReference>
<dbReference type="Gene3D" id="2.60.40.10">
    <property type="entry name" value="Immunoglobulins"/>
    <property type="match status" value="4"/>
</dbReference>
<dbReference type="InterPro" id="IPR017853">
    <property type="entry name" value="GH"/>
</dbReference>
<dbReference type="CDD" id="cd02857">
    <property type="entry name" value="E_set_CDase_PDE_N"/>
    <property type="match status" value="1"/>
</dbReference>
<dbReference type="PROSITE" id="PS51272">
    <property type="entry name" value="SLH"/>
    <property type="match status" value="1"/>
</dbReference>
<dbReference type="Pfam" id="PF00395">
    <property type="entry name" value="SLH"/>
    <property type="match status" value="1"/>
</dbReference>
<evidence type="ECO:0000256" key="1">
    <source>
        <dbReference type="ARBA" id="ARBA00001913"/>
    </source>
</evidence>
<feature type="non-terminal residue" evidence="8">
    <location>
        <position position="1891"/>
    </location>
</feature>
<protein>
    <submittedName>
        <fullName evidence="8">Alpha-amylase</fullName>
    </submittedName>
</protein>
<dbReference type="InterPro" id="IPR001119">
    <property type="entry name" value="SLH_dom"/>
</dbReference>
<dbReference type="InterPro" id="IPR013780">
    <property type="entry name" value="Glyco_hydro_b"/>
</dbReference>
<dbReference type="InterPro" id="IPR004185">
    <property type="entry name" value="Glyco_hydro_13_lg-like_dom"/>
</dbReference>
<evidence type="ECO:0000256" key="4">
    <source>
        <dbReference type="ARBA" id="ARBA00023295"/>
    </source>
</evidence>
<dbReference type="Gene3D" id="3.20.20.80">
    <property type="entry name" value="Glycosidases"/>
    <property type="match status" value="3"/>
</dbReference>
<evidence type="ECO:0000256" key="5">
    <source>
        <dbReference type="SAM" id="MobiDB-lite"/>
    </source>
</evidence>
<dbReference type="GO" id="GO:0004553">
    <property type="term" value="F:hydrolase activity, hydrolyzing O-glycosyl compounds"/>
    <property type="evidence" value="ECO:0007669"/>
    <property type="project" value="InterPro"/>
</dbReference>
<sequence>MLLTAALLFQIVSALLILPPAMAAPNAEQWAEEPGGASKWVVAGTFTEWNPSNTAGQMKHIVGGLYTYSTVLPAGTHQFKLTRNDTWDGFSNAGSNFFLTLEAETAVSIYVNEEINAARITAPGVQGLPQYTAPLPAEKWPRLVGNLQTALGGTANWSPETSQLYFADYNLDGTVFKMQRTLPPGSYEAKVAFGPNWDENYGATGSGGANLQVAGAADAYTVFSIDYAGDKLLTADTIILNGGFDGRIKAQSLQFDSRSITFKKPFGAVKQGQQDVTFRIAAAKDDVQLARLELTGGDGKTSTFDMRKATVIGEKDYFEVSVPKAAFTEIGIWGYKFLLIDGGTKLEYGDDSVRGGSGSAVEEGAVPFDLTVYDPGFATPDWMKNAVVYQIFPDRFFDGDKANNRAKLKDGYRGFRDEGDDVEAIASYPLQYFDGGVENDPSPGQVKGEWSAIPENPDRSLPENKPYYPDAETDGIWTNEFYGGDIQGVRQKLDYLKSIGVTAIYFNPVAWAASNHKYDATDYKHLDPMFGMPVYNKPGDPASGLNVEATRIASDRVFVEFANAARGQGIKLIVDGVFNHVGDDSIYFDRYEKYPEIGSYEYWAKVYDIQNTTAGMTVEQAEAQAQDYFTGLINPKTGSNYKYPQDFEFVNWFTVKNERVKDREGTSDIYKYDAWWGYDSLPAMDAVGPQAGDSEALEGVHEWNNASYRDYVIGRDLTGLTKEKADTAMQNTASQRWNWMGASGWRLDVAPDVSEGTWKKFRAAVKSQAGRLDANGNPIEEPIILGEEWGVATRYLLGDQFDSVMNYRFRSALQSFMIDGNAANFDQALESIREDYPEEAWQVMLNLVGSHDTTRSITKLQFPSYEEERTQIAPEASDAALVDQQLTAIFQMGYPGAPTVYYGDEVGLVGTKDPDSRRTFPWERVTGGGGSYKGVGRYASLFNTYKTAAAVRNDNEVFRTGDIRLSYAAGDVIAYARKTESKGGLMAINRSNEAQTIDVKTAGFLPDGLTLVDQLGGSIQAVVNGGKASLTIPAKTGVMMVSKETISALPVVTGLAANAGNGKVDLTWQAVNGADGYRVYRSLIEGGDIEYVGEAAATAYSDTRVVNATKYYYTVTAFKDVSESLPADAVSATPYFPIDAVGIPSSVNDVTLGVGNKTADITVSAAVYGLTDNPQYSNKSAPSLTGKLFYYLDKEGVTPDTALSVPLQYKQDSGGAKVYKAAFEPVEPGVYRYFAVFTTNNGETGYTSGESRVNALADTQDTTPPAAPVLGAILQESSRAALVWTVSDTSVKGFEIYRSSSADPAWRKIAAVNKDASAYVDFTVNNDIAYRYKVSAYDQAYNRLSSNEQPVTPKLVMIDVTLRLRIPDYTPATDDITIAGSFNGWNVQSTKLNVPSGATNRSILEYSFKMMAGKTIEYKYARGSWPTEAYTSHSRLPNDTSDAGNWAYSSTDTNMKLKIANQGGNRMVVDDYVLRWADMPMMVSIPRISYGEDIAFSTADPSFRLKANVPYGVSFTINDKPIKAGEMDPFGQVDVGSIPLNPGLNTFKLHIEPTEETLNLPWYVDKGRAGQATKTLNLTVTRTSSDSPSSGSGPGAGPNAPTAPAAPSGPQTSTETISEKTLEAAPDAGGTVTVEIAAGTQQVLLPLRTADFVQDGKLLLKQSKLAVEVPAEVLKALKSLAQGTGTGTGSDASGGQIAFEMKPLNNEAAKSAVGQASVTAGNIRAISQVYEFRLSVLGENGSRQFLAAFERPITIAFDVEGTADPDTAGVYFIGDDGTLEYAGGVWNGNTVSAEVGHFSQYAVLQIERTFADVGAAHWARLAIKSLAAKQVVNGTDTRSFAPERSVTRAEFTSMLVRALRLSPGEETSLTFKDVPAGAWYADEVSAAVAAG</sequence>
<keyword evidence="6" id="KW-0732">Signal</keyword>
<evidence type="ECO:0000313" key="8">
    <source>
        <dbReference type="EMBL" id="EXX90621.1"/>
    </source>
</evidence>
<dbReference type="InterPro" id="IPR036116">
    <property type="entry name" value="FN3_sf"/>
</dbReference>
<organism evidence="8 9">
    <name type="scientific">Paenibacillus darwinianus</name>
    <dbReference type="NCBI Taxonomy" id="1380763"/>
    <lineage>
        <taxon>Bacteria</taxon>
        <taxon>Bacillati</taxon>
        <taxon>Bacillota</taxon>
        <taxon>Bacilli</taxon>
        <taxon>Bacillales</taxon>
        <taxon>Paenibacillaceae</taxon>
        <taxon>Paenibacillus</taxon>
    </lineage>
</organism>
<evidence type="ECO:0000313" key="9">
    <source>
        <dbReference type="Proteomes" id="UP000053750"/>
    </source>
</evidence>
<gene>
    <name evidence="8" type="ORF">BG53_13240</name>
</gene>
<feature type="signal peptide" evidence="6">
    <location>
        <begin position="1"/>
        <end position="23"/>
    </location>
</feature>
<dbReference type="SUPFAM" id="SSF51011">
    <property type="entry name" value="Glycosyl hydrolase domain"/>
    <property type="match status" value="1"/>
</dbReference>
<dbReference type="Gene3D" id="2.60.40.1180">
    <property type="entry name" value="Golgi alpha-mannosidase II"/>
    <property type="match status" value="1"/>
</dbReference>
<evidence type="ECO:0000256" key="6">
    <source>
        <dbReference type="SAM" id="SignalP"/>
    </source>
</evidence>
<proteinExistence type="predicted"/>
<dbReference type="SUPFAM" id="SSF51445">
    <property type="entry name" value="(Trans)glycosidases"/>
    <property type="match status" value="1"/>
</dbReference>
<comment type="caution">
    <text evidence="8">The sequence shown here is derived from an EMBL/GenBank/DDBJ whole genome shotgun (WGS) entry which is preliminary data.</text>
</comment>